<keyword evidence="7" id="KW-1185">Reference proteome</keyword>
<evidence type="ECO:0000256" key="2">
    <source>
        <dbReference type="ARBA" id="ARBA00023125"/>
    </source>
</evidence>
<evidence type="ECO:0000259" key="4">
    <source>
        <dbReference type="PROSITE" id="PS51077"/>
    </source>
</evidence>
<dbReference type="Pfam" id="PF01614">
    <property type="entry name" value="IclR_C"/>
    <property type="match status" value="1"/>
</dbReference>
<dbReference type="Gene3D" id="3.30.450.40">
    <property type="match status" value="1"/>
</dbReference>
<keyword evidence="3" id="KW-0804">Transcription</keyword>
<dbReference type="PROSITE" id="PS51078">
    <property type="entry name" value="ICLR_ED"/>
    <property type="match status" value="1"/>
</dbReference>
<dbReference type="RefSeq" id="WP_272463743.1">
    <property type="nucleotide sequence ID" value="NZ_JAPFQL010000116.1"/>
</dbReference>
<evidence type="ECO:0000256" key="1">
    <source>
        <dbReference type="ARBA" id="ARBA00023015"/>
    </source>
</evidence>
<evidence type="ECO:0000313" key="6">
    <source>
        <dbReference type="EMBL" id="MDC5699184.1"/>
    </source>
</evidence>
<proteinExistence type="predicted"/>
<keyword evidence="2" id="KW-0238">DNA-binding</keyword>
<feature type="domain" description="IclR-ED" evidence="5">
    <location>
        <begin position="90"/>
        <end position="269"/>
    </location>
</feature>
<feature type="domain" description="HTH iclR-type" evidence="4">
    <location>
        <begin position="28"/>
        <end position="89"/>
    </location>
</feature>
<protein>
    <submittedName>
        <fullName evidence="6">IclR family transcriptional regulator</fullName>
    </submittedName>
</protein>
<dbReference type="InterPro" id="IPR029016">
    <property type="entry name" value="GAF-like_dom_sf"/>
</dbReference>
<dbReference type="EMBL" id="JAPFQL010000116">
    <property type="protein sequence ID" value="MDC5699184.1"/>
    <property type="molecule type" value="Genomic_DNA"/>
</dbReference>
<sequence length="269" mass="28743">MTIIEQAWCATTPRKPASVQEQTLGSGLKSVGSALDVLECFATDGELGVSDIARRLGVAKSTAHRLLQTLVSRGFVEQDGTTGAYRLGIHLYELGQLALARNELRHAALPTLRQVAKATNLTVNFSVPEGADVVFIERIENLDGVRILGHFGRRLPSHCTSSGKVLAAFNTTVYRARLGAGFPPRVRATVRSAEEWETVVDQVRAKRYAESHGESFDGASSVAVPVISHGQAVASLSVFGPTDQVKPAVGQLVPLLTAAANRVSRNLGH</sequence>
<accession>A0ABT5GLV0</accession>
<dbReference type="PANTHER" id="PTHR30136">
    <property type="entry name" value="HELIX-TURN-HELIX TRANSCRIPTIONAL REGULATOR, ICLR FAMILY"/>
    <property type="match status" value="1"/>
</dbReference>
<dbReference type="InterPro" id="IPR036390">
    <property type="entry name" value="WH_DNA-bd_sf"/>
</dbReference>
<gene>
    <name evidence="6" type="ORF">OO014_18190</name>
</gene>
<dbReference type="PROSITE" id="PS51077">
    <property type="entry name" value="HTH_ICLR"/>
    <property type="match status" value="1"/>
</dbReference>
<dbReference type="InterPro" id="IPR036388">
    <property type="entry name" value="WH-like_DNA-bd_sf"/>
</dbReference>
<comment type="caution">
    <text evidence="6">The sequence shown here is derived from an EMBL/GenBank/DDBJ whole genome shotgun (WGS) entry which is preliminary data.</text>
</comment>
<dbReference type="SMART" id="SM00346">
    <property type="entry name" value="HTH_ICLR"/>
    <property type="match status" value="1"/>
</dbReference>
<dbReference type="InterPro" id="IPR005471">
    <property type="entry name" value="Tscrpt_reg_IclR_N"/>
</dbReference>
<dbReference type="SUPFAM" id="SSF55781">
    <property type="entry name" value="GAF domain-like"/>
    <property type="match status" value="1"/>
</dbReference>
<dbReference type="Gene3D" id="1.10.10.10">
    <property type="entry name" value="Winged helix-like DNA-binding domain superfamily/Winged helix DNA-binding domain"/>
    <property type="match status" value="1"/>
</dbReference>
<evidence type="ECO:0000259" key="5">
    <source>
        <dbReference type="PROSITE" id="PS51078"/>
    </source>
</evidence>
<evidence type="ECO:0000313" key="7">
    <source>
        <dbReference type="Proteomes" id="UP001150259"/>
    </source>
</evidence>
<dbReference type="CDD" id="cd00090">
    <property type="entry name" value="HTH_ARSR"/>
    <property type="match status" value="1"/>
</dbReference>
<dbReference type="SUPFAM" id="SSF46785">
    <property type="entry name" value="Winged helix' DNA-binding domain"/>
    <property type="match status" value="1"/>
</dbReference>
<dbReference type="InterPro" id="IPR014757">
    <property type="entry name" value="Tscrpt_reg_IclR_C"/>
</dbReference>
<dbReference type="Pfam" id="PF09339">
    <property type="entry name" value="HTH_IclR"/>
    <property type="match status" value="1"/>
</dbReference>
<name>A0ABT5GLV0_9MICO</name>
<reference evidence="6 7" key="1">
    <citation type="submission" date="2022-11" db="EMBL/GenBank/DDBJ databases">
        <title>Anaerobic phenanthrene biodegradation by a DNRA strain PheN6.</title>
        <authorList>
            <person name="Zhang Z."/>
        </authorList>
    </citation>
    <scope>NUCLEOTIDE SEQUENCE [LARGE SCALE GENOMIC DNA]</scope>
    <source>
        <strain evidence="6 7">PheN6</strain>
    </source>
</reference>
<dbReference type="PANTHER" id="PTHR30136:SF35">
    <property type="entry name" value="HTH-TYPE TRANSCRIPTIONAL REGULATOR RV1719"/>
    <property type="match status" value="1"/>
</dbReference>
<organism evidence="6 7">
    <name type="scientific">Intrasporangium calvum</name>
    <dbReference type="NCBI Taxonomy" id="53358"/>
    <lineage>
        <taxon>Bacteria</taxon>
        <taxon>Bacillati</taxon>
        <taxon>Actinomycetota</taxon>
        <taxon>Actinomycetes</taxon>
        <taxon>Micrococcales</taxon>
        <taxon>Intrasporangiaceae</taxon>
        <taxon>Intrasporangium</taxon>
    </lineage>
</organism>
<dbReference type="Proteomes" id="UP001150259">
    <property type="component" value="Unassembled WGS sequence"/>
</dbReference>
<dbReference type="InterPro" id="IPR011991">
    <property type="entry name" value="ArsR-like_HTH"/>
</dbReference>
<dbReference type="InterPro" id="IPR050707">
    <property type="entry name" value="HTH_MetabolicPath_Reg"/>
</dbReference>
<keyword evidence="1" id="KW-0805">Transcription regulation</keyword>
<evidence type="ECO:0000256" key="3">
    <source>
        <dbReference type="ARBA" id="ARBA00023163"/>
    </source>
</evidence>